<protein>
    <submittedName>
        <fullName evidence="1">Uncharacterized protein</fullName>
    </submittedName>
</protein>
<comment type="caution">
    <text evidence="1">The sequence shown here is derived from an EMBL/GenBank/DDBJ whole genome shotgun (WGS) entry which is preliminary data.</text>
</comment>
<dbReference type="STRING" id="1798392.A3A79_01690"/>
<evidence type="ECO:0000313" key="1">
    <source>
        <dbReference type="EMBL" id="OGG23892.1"/>
    </source>
</evidence>
<reference evidence="1 2" key="1">
    <citation type="journal article" date="2016" name="Nat. Commun.">
        <title>Thousands of microbial genomes shed light on interconnected biogeochemical processes in an aquifer system.</title>
        <authorList>
            <person name="Anantharaman K."/>
            <person name="Brown C.T."/>
            <person name="Hug L.A."/>
            <person name="Sharon I."/>
            <person name="Castelle C.J."/>
            <person name="Probst A.J."/>
            <person name="Thomas B.C."/>
            <person name="Singh A."/>
            <person name="Wilkins M.J."/>
            <person name="Karaoz U."/>
            <person name="Brodie E.L."/>
            <person name="Williams K.H."/>
            <person name="Hubbard S.S."/>
            <person name="Banfield J.F."/>
        </authorList>
    </citation>
    <scope>NUCLEOTIDE SEQUENCE [LARGE SCALE GENOMIC DNA]</scope>
</reference>
<proteinExistence type="predicted"/>
<gene>
    <name evidence="1" type="ORF">A3A79_01690</name>
</gene>
<dbReference type="AlphaFoldDB" id="A0A1F6AHF4"/>
<sequence>MTPDDMRQQIELNVVELIKEKLSDGSMTEDRAQEISQMVLDVLKPGMSFEELYKVIPKLDDQYNELSPIVLPLIRDYEERIVKEAQKGVQNLIRQGQFDAAVTLAQKAIKQDVKLEYVGSS</sequence>
<dbReference type="Proteomes" id="UP000178759">
    <property type="component" value="Unassembled WGS sequence"/>
</dbReference>
<evidence type="ECO:0000313" key="2">
    <source>
        <dbReference type="Proteomes" id="UP000178759"/>
    </source>
</evidence>
<organism evidence="1 2">
    <name type="scientific">Candidatus Gottesmanbacteria bacterium RIFCSPLOWO2_01_FULL_43_11b</name>
    <dbReference type="NCBI Taxonomy" id="1798392"/>
    <lineage>
        <taxon>Bacteria</taxon>
        <taxon>Candidatus Gottesmaniibacteriota</taxon>
    </lineage>
</organism>
<dbReference type="EMBL" id="MFJV01000001">
    <property type="protein sequence ID" value="OGG23892.1"/>
    <property type="molecule type" value="Genomic_DNA"/>
</dbReference>
<name>A0A1F6AHF4_9BACT</name>
<accession>A0A1F6AHF4</accession>